<evidence type="ECO:0000313" key="3">
    <source>
        <dbReference type="Proteomes" id="UP000009170"/>
    </source>
</evidence>
<dbReference type="AlphaFoldDB" id="A0A090M6K2"/>
<feature type="region of interest" description="Disordered" evidence="1">
    <location>
        <begin position="237"/>
        <end position="266"/>
    </location>
</feature>
<organism evidence="2 3">
    <name type="scientific">Ostreococcus tauri</name>
    <name type="common">Marine green alga</name>
    <dbReference type="NCBI Taxonomy" id="70448"/>
    <lineage>
        <taxon>Eukaryota</taxon>
        <taxon>Viridiplantae</taxon>
        <taxon>Chlorophyta</taxon>
        <taxon>Mamiellophyceae</taxon>
        <taxon>Mamiellales</taxon>
        <taxon>Bathycoccaceae</taxon>
        <taxon>Ostreococcus</taxon>
    </lineage>
</organism>
<feature type="region of interest" description="Disordered" evidence="1">
    <location>
        <begin position="307"/>
        <end position="337"/>
    </location>
</feature>
<keyword evidence="3" id="KW-1185">Reference proteome</keyword>
<dbReference type="OrthoDB" id="533302at2759"/>
<reference evidence="3" key="1">
    <citation type="journal article" date="2006" name="Proc. Natl. Acad. Sci. U.S.A.">
        <title>Genome analysis of the smallest free-living eukaryote Ostreococcus tauri unveils many unique features.</title>
        <authorList>
            <person name="Derelle E."/>
            <person name="Ferraz C."/>
            <person name="Rombauts S."/>
            <person name="Rouze P."/>
            <person name="Worden A.Z."/>
            <person name="Robbens S."/>
            <person name="Partensky F."/>
            <person name="Degroeve S."/>
            <person name="Echeynie S."/>
            <person name="Cooke R."/>
            <person name="Saeys Y."/>
            <person name="Wuyts J."/>
            <person name="Jabbari K."/>
            <person name="Bowler C."/>
            <person name="Panaud O."/>
            <person name="Piegu B."/>
            <person name="Ball S.G."/>
            <person name="Ral J.-P."/>
            <person name="Bouget F.-Y."/>
            <person name="Piganeau G."/>
            <person name="De Baets B."/>
            <person name="Picard A."/>
            <person name="Delseny M."/>
            <person name="Demaille J."/>
            <person name="Van de Peer Y."/>
            <person name="Moreau H."/>
        </authorList>
    </citation>
    <scope>NUCLEOTIDE SEQUENCE [LARGE SCALE GENOMIC DNA]</scope>
    <source>
        <strain evidence="3">OTTH 0595 / CCAP 157/2 / RCC745</strain>
    </source>
</reference>
<feature type="compositionally biased region" description="Low complexity" evidence="1">
    <location>
        <begin position="245"/>
        <end position="265"/>
    </location>
</feature>
<feature type="compositionally biased region" description="Basic and acidic residues" evidence="1">
    <location>
        <begin position="8"/>
        <end position="18"/>
    </location>
</feature>
<evidence type="ECO:0000256" key="1">
    <source>
        <dbReference type="SAM" id="MobiDB-lite"/>
    </source>
</evidence>
<feature type="compositionally biased region" description="Basic residues" evidence="1">
    <location>
        <begin position="20"/>
        <end position="31"/>
    </location>
</feature>
<feature type="region of interest" description="Disordered" evidence="1">
    <location>
        <begin position="189"/>
        <end position="212"/>
    </location>
</feature>
<dbReference type="RefSeq" id="XP_003082260.2">
    <property type="nucleotide sequence ID" value="XM_003082212.2"/>
</dbReference>
<dbReference type="GeneID" id="9836120"/>
<feature type="compositionally biased region" description="Low complexity" evidence="1">
    <location>
        <begin position="308"/>
        <end position="325"/>
    </location>
</feature>
<protein>
    <submittedName>
        <fullName evidence="2">Unnamed product</fullName>
    </submittedName>
</protein>
<comment type="caution">
    <text evidence="2">The sequence shown here is derived from an EMBL/GenBank/DDBJ whole genome shotgun (WGS) entry which is preliminary data.</text>
</comment>
<feature type="compositionally biased region" description="Basic and acidic residues" evidence="1">
    <location>
        <begin position="193"/>
        <end position="210"/>
    </location>
</feature>
<name>A0A090M6K2_OSTTA</name>
<dbReference type="Proteomes" id="UP000009170">
    <property type="component" value="Unassembled WGS sequence"/>
</dbReference>
<reference evidence="2 3" key="2">
    <citation type="journal article" date="2014" name="BMC Genomics">
        <title>An improved genome of the model marine alga Ostreococcus tauri unfolds by assessing Illumina de novo assemblies.</title>
        <authorList>
            <person name="Blanc-Mathieu R."/>
            <person name="Verhelst B."/>
            <person name="Derelle E."/>
            <person name="Rombauts S."/>
            <person name="Bouget F.Y."/>
            <person name="Carre I."/>
            <person name="Chateau A."/>
            <person name="Eyre-Walker A."/>
            <person name="Grimsley N."/>
            <person name="Moreau H."/>
            <person name="Piegu B."/>
            <person name="Rivals E."/>
            <person name="Schackwitz W."/>
            <person name="Van de Peer Y."/>
            <person name="Piganeau G."/>
        </authorList>
    </citation>
    <scope>NUCLEOTIDE SEQUENCE [LARGE SCALE GENOMIC DNA]</scope>
    <source>
        <strain evidence="3">OTTH 0595 / CCAP 157/2 / RCC745</strain>
    </source>
</reference>
<proteinExistence type="predicted"/>
<sequence length="485" mass="51693">MTRMTTRARAEPGNEIRRAPGARRGPRRKIARTVNVNERPSFAGADADADEDGLEYAREFRDGTGAVDGAMGTTDARARTGDGTSATVRARDDFTHVGFVAPRVVIGLASDALARGTSTDGFGDAVDFVRGLASSNDVFGDVLRRTEREIDRLEAIGVRATTPVRDIVRGVMPEEVYEKYLAPAVAYAEASEDERGRGDDGERGAFKDGDFNDDAVNEAADAVAAAMAGMDFTVDADAGSKDRASSTSTSSTSSTSATSPTSATSMEDTVENMAAEAIMSSSAASASYVAPEATPYGADAPAVRKNGAATKTVETSSTTPTTPEPAAEHAPSKPSSTKAFDATVGYWRKINDKCPDEEPLMDIMDMNIVFRQAAGLLNYLRISRPTATTWSVAANAGIIQIAEEYPIDGARAVTPRRDLRSGDQTGSVSADDARVRLETSWRDDLPGSMTETFFLDHASRELVREVTVRLDTGDAWSGTYRYRPA</sequence>
<accession>A0A090M6K2</accession>
<dbReference type="EMBL" id="CAID01000012">
    <property type="protein sequence ID" value="CEF99831.1"/>
    <property type="molecule type" value="Genomic_DNA"/>
</dbReference>
<dbReference type="InParanoid" id="A0A090M6K2"/>
<evidence type="ECO:0000313" key="2">
    <source>
        <dbReference type="EMBL" id="CEF99831.1"/>
    </source>
</evidence>
<gene>
    <name evidence="2" type="ORF">OT_ostta12g01080</name>
</gene>
<feature type="region of interest" description="Disordered" evidence="1">
    <location>
        <begin position="1"/>
        <end position="48"/>
    </location>
</feature>
<dbReference type="KEGG" id="ota:OT_ostta12g01080"/>